<dbReference type="NCBIfam" id="NF002270">
    <property type="entry name" value="PRK01202.1"/>
    <property type="match status" value="1"/>
</dbReference>
<evidence type="ECO:0000259" key="6">
    <source>
        <dbReference type="PROSITE" id="PS50968"/>
    </source>
</evidence>
<dbReference type="InterPro" id="IPR033753">
    <property type="entry name" value="GCV_H/Fam206"/>
</dbReference>
<organism evidence="7 8">
    <name type="scientific">Candidula unifasciata</name>
    <dbReference type="NCBI Taxonomy" id="100452"/>
    <lineage>
        <taxon>Eukaryota</taxon>
        <taxon>Metazoa</taxon>
        <taxon>Spiralia</taxon>
        <taxon>Lophotrochozoa</taxon>
        <taxon>Mollusca</taxon>
        <taxon>Gastropoda</taxon>
        <taxon>Heterobranchia</taxon>
        <taxon>Euthyneura</taxon>
        <taxon>Panpulmonata</taxon>
        <taxon>Eupulmonata</taxon>
        <taxon>Stylommatophora</taxon>
        <taxon>Helicina</taxon>
        <taxon>Helicoidea</taxon>
        <taxon>Geomitridae</taxon>
        <taxon>Candidula</taxon>
    </lineage>
</organism>
<dbReference type="PROSITE" id="PS50968">
    <property type="entry name" value="BIOTINYL_LIPOYL"/>
    <property type="match status" value="1"/>
</dbReference>
<dbReference type="OrthoDB" id="10264154at2759"/>
<accession>A0A8S3ZHH8</accession>
<dbReference type="Gene3D" id="2.40.50.100">
    <property type="match status" value="1"/>
</dbReference>
<keyword evidence="5" id="KW-0496">Mitochondrion</keyword>
<feature type="modified residue" description="N6-lipoyllysine" evidence="4">
    <location>
        <position position="100"/>
    </location>
</feature>
<evidence type="ECO:0000313" key="7">
    <source>
        <dbReference type="EMBL" id="CAG5126602.1"/>
    </source>
</evidence>
<evidence type="ECO:0000256" key="4">
    <source>
        <dbReference type="PIRSR" id="PIRSR617453-50"/>
    </source>
</evidence>
<evidence type="ECO:0000256" key="1">
    <source>
        <dbReference type="ARBA" id="ARBA00009249"/>
    </source>
</evidence>
<sequence>MAASMSRKIVKTSFTFAKTVCATKSFTQTNCTRSFSLSRCVAARFYTDKHEWIFVDSLVGTVGISNYAQEQLGEIVYVETPEVGTKLQAGDVAGCLESVKAASEVYNPVAGTVKEINQKLVEVPSLVNSSPLGEGWLYKIDLHPDTKTDNLMTEEAYEKYVGSLDSH</sequence>
<dbReference type="InterPro" id="IPR003016">
    <property type="entry name" value="2-oxoA_DH_lipoyl-BS"/>
</dbReference>
<comment type="cofactor">
    <cofactor evidence="5">
        <name>(R)-lipoate</name>
        <dbReference type="ChEBI" id="CHEBI:83088"/>
    </cofactor>
    <text evidence="5">Binds 1 lipoyl cofactor covalently.</text>
</comment>
<evidence type="ECO:0000313" key="8">
    <source>
        <dbReference type="Proteomes" id="UP000678393"/>
    </source>
</evidence>
<dbReference type="InterPro" id="IPR017453">
    <property type="entry name" value="GCV_H_sub"/>
</dbReference>
<keyword evidence="3 5" id="KW-0809">Transit peptide</keyword>
<dbReference type="CDD" id="cd06848">
    <property type="entry name" value="GCS_H"/>
    <property type="match status" value="1"/>
</dbReference>
<name>A0A8S3ZHH8_9EUPU</name>
<reference evidence="7" key="1">
    <citation type="submission" date="2021-04" db="EMBL/GenBank/DDBJ databases">
        <authorList>
            <consortium name="Molecular Ecology Group"/>
        </authorList>
    </citation>
    <scope>NUCLEOTIDE SEQUENCE</scope>
</reference>
<gene>
    <name evidence="7" type="ORF">CUNI_LOCUS12160</name>
</gene>
<comment type="caution">
    <text evidence="7">The sequence shown here is derived from an EMBL/GenBank/DDBJ whole genome shotgun (WGS) entry which is preliminary data.</text>
</comment>
<dbReference type="NCBIfam" id="TIGR00527">
    <property type="entry name" value="gcvH"/>
    <property type="match status" value="1"/>
</dbReference>
<comment type="subcellular location">
    <subcellularLocation>
        <location evidence="5">Mitochondrion</location>
    </subcellularLocation>
</comment>
<dbReference type="InterPro" id="IPR000089">
    <property type="entry name" value="Biotin_lipoyl"/>
</dbReference>
<dbReference type="PANTHER" id="PTHR11715">
    <property type="entry name" value="GLYCINE CLEAVAGE SYSTEM H PROTEIN"/>
    <property type="match status" value="1"/>
</dbReference>
<evidence type="ECO:0000256" key="5">
    <source>
        <dbReference type="RuleBase" id="RU364055"/>
    </source>
</evidence>
<comment type="similarity">
    <text evidence="1 5">Belongs to the GcvH family.</text>
</comment>
<evidence type="ECO:0000256" key="3">
    <source>
        <dbReference type="ARBA" id="ARBA00022946"/>
    </source>
</evidence>
<dbReference type="Proteomes" id="UP000678393">
    <property type="component" value="Unassembled WGS sequence"/>
</dbReference>
<dbReference type="SUPFAM" id="SSF51230">
    <property type="entry name" value="Single hybrid motif"/>
    <property type="match status" value="1"/>
</dbReference>
<evidence type="ECO:0000256" key="2">
    <source>
        <dbReference type="ARBA" id="ARBA00022823"/>
    </source>
</evidence>
<dbReference type="GO" id="GO:0009249">
    <property type="term" value="P:protein lipoylation"/>
    <property type="evidence" value="ECO:0007669"/>
    <property type="project" value="TreeGrafter"/>
</dbReference>
<protein>
    <recommendedName>
        <fullName evidence="5">Glycine cleavage system H protein</fullName>
    </recommendedName>
</protein>
<dbReference type="InterPro" id="IPR002930">
    <property type="entry name" value="GCV_H"/>
</dbReference>
<dbReference type="HAMAP" id="MF_00272">
    <property type="entry name" value="GcvH"/>
    <property type="match status" value="1"/>
</dbReference>
<dbReference type="InterPro" id="IPR011053">
    <property type="entry name" value="Single_hybrid_motif"/>
</dbReference>
<dbReference type="GO" id="GO:0005739">
    <property type="term" value="C:mitochondrion"/>
    <property type="evidence" value="ECO:0007669"/>
    <property type="project" value="UniProtKB-SubCell"/>
</dbReference>
<keyword evidence="8" id="KW-1185">Reference proteome</keyword>
<dbReference type="EMBL" id="CAJHNH020002399">
    <property type="protein sequence ID" value="CAG5126602.1"/>
    <property type="molecule type" value="Genomic_DNA"/>
</dbReference>
<dbReference type="GO" id="GO:0019464">
    <property type="term" value="P:glycine decarboxylation via glycine cleavage system"/>
    <property type="evidence" value="ECO:0007669"/>
    <property type="project" value="UniProtKB-UniRule"/>
</dbReference>
<dbReference type="GO" id="GO:0005960">
    <property type="term" value="C:glycine cleavage complex"/>
    <property type="evidence" value="ECO:0007669"/>
    <property type="project" value="UniProtKB-UniRule"/>
</dbReference>
<dbReference type="AlphaFoldDB" id="A0A8S3ZHH8"/>
<comment type="function">
    <text evidence="5">The H protein shuttles the methylamine group of glycine from the P protein to the T protein.</text>
</comment>
<keyword evidence="2 4" id="KW-0450">Lipoyl</keyword>
<dbReference type="Pfam" id="PF01597">
    <property type="entry name" value="GCV_H"/>
    <property type="match status" value="1"/>
</dbReference>
<comment type="subunit">
    <text evidence="5">The glycine cleavage system is composed of four proteins: P, T, L and H.</text>
</comment>
<feature type="domain" description="Lipoyl-binding" evidence="6">
    <location>
        <begin position="59"/>
        <end position="141"/>
    </location>
</feature>
<dbReference type="PANTHER" id="PTHR11715:SF3">
    <property type="entry name" value="GLYCINE CLEAVAGE SYSTEM H PROTEIN-RELATED"/>
    <property type="match status" value="1"/>
</dbReference>
<dbReference type="PROSITE" id="PS00189">
    <property type="entry name" value="LIPOYL"/>
    <property type="match status" value="1"/>
</dbReference>
<proteinExistence type="inferred from homology"/>